<feature type="region of interest" description="Disordered" evidence="1">
    <location>
        <begin position="70"/>
        <end position="108"/>
    </location>
</feature>
<organism evidence="2 3">
    <name type="scientific">Oxynema aestuarii AP17</name>
    <dbReference type="NCBI Taxonomy" id="2064643"/>
    <lineage>
        <taxon>Bacteria</taxon>
        <taxon>Bacillati</taxon>
        <taxon>Cyanobacteriota</taxon>
        <taxon>Cyanophyceae</taxon>
        <taxon>Oscillatoriophycideae</taxon>
        <taxon>Oscillatoriales</taxon>
        <taxon>Oscillatoriaceae</taxon>
        <taxon>Oxynema</taxon>
        <taxon>Oxynema aestuarii</taxon>
    </lineage>
</organism>
<dbReference type="KEGG" id="oxy:HCG48_21940"/>
<sequence>MSRKLPIVVQGKSIVSISTSILVSTLLTVAFIDPAAAIASRSSQGLEDTKTQNVNIESVADRLVEAPYSSQDLQESVTSQSRVSRAFAAKKDVQKDGQDNKPHRASGR</sequence>
<evidence type="ECO:0000313" key="2">
    <source>
        <dbReference type="EMBL" id="QIZ72932.1"/>
    </source>
</evidence>
<gene>
    <name evidence="2" type="ORF">HCG48_21940</name>
</gene>
<accession>A0A6H1U241</accession>
<evidence type="ECO:0000313" key="3">
    <source>
        <dbReference type="Proteomes" id="UP000500857"/>
    </source>
</evidence>
<dbReference type="EMBL" id="CP051167">
    <property type="protein sequence ID" value="QIZ72932.1"/>
    <property type="molecule type" value="Genomic_DNA"/>
</dbReference>
<name>A0A6H1U241_9CYAN</name>
<protein>
    <submittedName>
        <fullName evidence="2">Uncharacterized protein</fullName>
    </submittedName>
</protein>
<keyword evidence="3" id="KW-1185">Reference proteome</keyword>
<feature type="compositionally biased region" description="Polar residues" evidence="1">
    <location>
        <begin position="70"/>
        <end position="83"/>
    </location>
</feature>
<evidence type="ECO:0000256" key="1">
    <source>
        <dbReference type="SAM" id="MobiDB-lite"/>
    </source>
</evidence>
<feature type="compositionally biased region" description="Basic and acidic residues" evidence="1">
    <location>
        <begin position="89"/>
        <end position="102"/>
    </location>
</feature>
<dbReference type="RefSeq" id="WP_168571079.1">
    <property type="nucleotide sequence ID" value="NZ_CP051167.1"/>
</dbReference>
<dbReference type="Proteomes" id="UP000500857">
    <property type="component" value="Chromosome"/>
</dbReference>
<dbReference type="AlphaFoldDB" id="A0A6H1U241"/>
<reference evidence="2 3" key="1">
    <citation type="submission" date="2020-04" db="EMBL/GenBank/DDBJ databases">
        <authorList>
            <person name="Basu S."/>
            <person name="Maruthanayagam V."/>
            <person name="Chakraborty S."/>
            <person name="Pramanik A."/>
            <person name="Mukherjee J."/>
            <person name="Brink B."/>
        </authorList>
    </citation>
    <scope>NUCLEOTIDE SEQUENCE [LARGE SCALE GENOMIC DNA]</scope>
    <source>
        <strain evidence="2 3">AP17</strain>
    </source>
</reference>
<proteinExistence type="predicted"/>